<comment type="caution">
    <text evidence="2">The sequence shown here is derived from an EMBL/GenBank/DDBJ whole genome shotgun (WGS) entry which is preliminary data.</text>
</comment>
<accession>A0A1R3JGJ0</accession>
<dbReference type="AlphaFoldDB" id="A0A1R3JGJ0"/>
<evidence type="ECO:0000313" key="3">
    <source>
        <dbReference type="Proteomes" id="UP000187203"/>
    </source>
</evidence>
<keyword evidence="3" id="KW-1185">Reference proteome</keyword>
<dbReference type="OrthoDB" id="986064at2759"/>
<dbReference type="EMBL" id="AWUE01016192">
    <property type="protein sequence ID" value="OMO93932.1"/>
    <property type="molecule type" value="Genomic_DNA"/>
</dbReference>
<gene>
    <name evidence="2" type="ORF">COLO4_16619</name>
</gene>
<sequence length="203" mass="22594">MDCEPKIAVTSTPKQGSPATGSESRLEDCPVSRLDDDIKCLKNNKKKSKHDSGLFVISKVQKHSSPLLKPPEDLAKDETLGRKDETLGRPVRVVGPTFNKEDGVFEAKSSVSNTCISSRGSDWVNIDKKAQYVNVRTSSINLNEYLNIVEPNLLDCGDRELDGIYSDEVAESVKTKESLVPTRNQIPEHIYLPAQPIMEPIWR</sequence>
<protein>
    <submittedName>
        <fullName evidence="2">Uncharacterized protein</fullName>
    </submittedName>
</protein>
<dbReference type="Proteomes" id="UP000187203">
    <property type="component" value="Unassembled WGS sequence"/>
</dbReference>
<proteinExistence type="predicted"/>
<feature type="compositionally biased region" description="Polar residues" evidence="1">
    <location>
        <begin position="9"/>
        <end position="23"/>
    </location>
</feature>
<reference evidence="3" key="1">
    <citation type="submission" date="2013-09" db="EMBL/GenBank/DDBJ databases">
        <title>Corchorus olitorius genome sequencing.</title>
        <authorList>
            <person name="Alam M."/>
            <person name="Haque M.S."/>
            <person name="Islam M.S."/>
            <person name="Emdad E.M."/>
            <person name="Islam M.M."/>
            <person name="Ahmed B."/>
            <person name="Halim A."/>
            <person name="Hossen Q.M.M."/>
            <person name="Hossain M.Z."/>
            <person name="Ahmed R."/>
            <person name="Khan M.M."/>
            <person name="Islam R."/>
            <person name="Rashid M.M."/>
            <person name="Khan S.A."/>
            <person name="Rahman M.S."/>
            <person name="Alam M."/>
            <person name="Yahiya A.S."/>
            <person name="Khan M.S."/>
            <person name="Azam M.S."/>
            <person name="Haque T."/>
            <person name="Lashkar M.Z.H."/>
            <person name="Akhand A.I."/>
            <person name="Morshed G."/>
            <person name="Roy S."/>
            <person name="Uddin K.S."/>
            <person name="Rabeya T."/>
            <person name="Hossain A.S."/>
            <person name="Chowdhury A."/>
            <person name="Snigdha A.R."/>
            <person name="Mortoza M.S."/>
            <person name="Matin S.A."/>
            <person name="Hoque S.M.E."/>
            <person name="Islam M.K."/>
            <person name="Roy D.K."/>
            <person name="Haider R."/>
            <person name="Moosa M.M."/>
            <person name="Elias S.M."/>
            <person name="Hasan A.M."/>
            <person name="Jahan S."/>
            <person name="Shafiuddin M."/>
            <person name="Mahmood N."/>
            <person name="Shommy N.S."/>
        </authorList>
    </citation>
    <scope>NUCLEOTIDE SEQUENCE [LARGE SCALE GENOMIC DNA]</scope>
    <source>
        <strain evidence="3">cv. O-4</strain>
    </source>
</reference>
<name>A0A1R3JGJ0_9ROSI</name>
<evidence type="ECO:0000313" key="2">
    <source>
        <dbReference type="EMBL" id="OMO93932.1"/>
    </source>
</evidence>
<organism evidence="2 3">
    <name type="scientific">Corchorus olitorius</name>
    <dbReference type="NCBI Taxonomy" id="93759"/>
    <lineage>
        <taxon>Eukaryota</taxon>
        <taxon>Viridiplantae</taxon>
        <taxon>Streptophyta</taxon>
        <taxon>Embryophyta</taxon>
        <taxon>Tracheophyta</taxon>
        <taxon>Spermatophyta</taxon>
        <taxon>Magnoliopsida</taxon>
        <taxon>eudicotyledons</taxon>
        <taxon>Gunneridae</taxon>
        <taxon>Pentapetalae</taxon>
        <taxon>rosids</taxon>
        <taxon>malvids</taxon>
        <taxon>Malvales</taxon>
        <taxon>Malvaceae</taxon>
        <taxon>Grewioideae</taxon>
        <taxon>Apeibeae</taxon>
        <taxon>Corchorus</taxon>
    </lineage>
</organism>
<feature type="region of interest" description="Disordered" evidence="1">
    <location>
        <begin position="1"/>
        <end position="28"/>
    </location>
</feature>
<evidence type="ECO:0000256" key="1">
    <source>
        <dbReference type="SAM" id="MobiDB-lite"/>
    </source>
</evidence>